<dbReference type="eggNOG" id="COG0243">
    <property type="taxonomic scope" value="Bacteria"/>
</dbReference>
<dbReference type="PANTHER" id="PTHR42783:SF3">
    <property type="entry name" value="GLUTAMATE SYNTHASE [NADPH] SMALL CHAIN-RELATED"/>
    <property type="match status" value="1"/>
</dbReference>
<reference key="2">
    <citation type="submission" date="2011-04" db="EMBL/GenBank/DDBJ databases">
        <title>Complete sequence of chromosome of Haliscomenobacter hydrossis DSM 1100.</title>
        <authorList>
            <consortium name="US DOE Joint Genome Institute (JGI-PGF)"/>
            <person name="Lucas S."/>
            <person name="Han J."/>
            <person name="Lapidus A."/>
            <person name="Bruce D."/>
            <person name="Goodwin L."/>
            <person name="Pitluck S."/>
            <person name="Peters L."/>
            <person name="Kyrpides N."/>
            <person name="Mavromatis K."/>
            <person name="Ivanova N."/>
            <person name="Ovchinnikova G."/>
            <person name="Pagani I."/>
            <person name="Daligault H."/>
            <person name="Detter J.C."/>
            <person name="Han C."/>
            <person name="Land M."/>
            <person name="Hauser L."/>
            <person name="Markowitz V."/>
            <person name="Cheng J.-F."/>
            <person name="Hugenholtz P."/>
            <person name="Woyke T."/>
            <person name="Wu D."/>
            <person name="Verbarg S."/>
            <person name="Frueling A."/>
            <person name="Brambilla E."/>
            <person name="Klenk H.-P."/>
            <person name="Eisen J.A."/>
        </authorList>
    </citation>
    <scope>NUCLEOTIDE SEQUENCE</scope>
    <source>
        <strain>DSM 1100</strain>
    </source>
</reference>
<feature type="domain" description="4Fe-4S ferredoxin-type" evidence="1">
    <location>
        <begin position="896"/>
        <end position="927"/>
    </location>
</feature>
<organism evidence="2 3">
    <name type="scientific">Haliscomenobacter hydrossis (strain ATCC 27775 / DSM 1100 / LMG 10767 / O)</name>
    <dbReference type="NCBI Taxonomy" id="760192"/>
    <lineage>
        <taxon>Bacteria</taxon>
        <taxon>Pseudomonadati</taxon>
        <taxon>Bacteroidota</taxon>
        <taxon>Saprospiria</taxon>
        <taxon>Saprospirales</taxon>
        <taxon>Haliscomenobacteraceae</taxon>
        <taxon>Haliscomenobacter</taxon>
    </lineage>
</organism>
<dbReference type="Pfam" id="PF12838">
    <property type="entry name" value="Fer4_7"/>
    <property type="match status" value="1"/>
</dbReference>
<dbReference type="EMBL" id="CP002691">
    <property type="protein sequence ID" value="AEE52700.1"/>
    <property type="molecule type" value="Genomic_DNA"/>
</dbReference>
<sequence length="1090" mass="120192">MKNQNKEIWIGTDQIANDPIYNEITNQEFYERPISEQLADDKTMDLNANRRDFLKYLGFGLGAATIAASCEIPIRKAIPYVIKPDEIVPGVATYYASSFVNGGDYCAILVKTREGRPIKIEGNSLSSVTKGGTSARAQASVLSLYDSGRFDGPYRVKGGKVDRADAKFGKGPSLAQIDKEIMAKLNSGSRVRIVAPTIMSPMTLQAIADFKATYANTEVVIYDPASSSALLQANEQCFGSATIPAYSFDKAEVIVGFECDFLGTWVSPTEFATQYIKNRKITDAKQTKMSRHYQVEAHMSLTGSNADNRILVKPSHQGAAIVALYNEVAALTGGSRVSGPALPAETATKFKAVAKDLVAAKGKALVVSGSNNTGEQVLVNAINAMLDSYGNTITFANASNQRQGQDKNIQKLIREMASGQVDAVFFFEGVNPAYDLPNSDKFRDAAAKVKLKVSLALAPNETALACDFVVPTNHFLESWGDAEPKKGHYSLIQPTIAPLFKTRQAEESLLTWAKSDKLNKDSEQPVYDYLVAFWEANMFPKQNRFTTFQNFWDSTLHDGVFEVPSADVPEFGFGGDVNAAAAKVRKPAADGLELAFFETVTIGDGKYASNPWLQEMPDPIARTVWGNNLAVPLKYEGGIRFTALNDLNQREMYGSADFVEVEAKGQKVTTSAVRQFGQMWDTVGLAIGYGRECTGYQGRAIGDKVGVNVYPMMSIDADGNTQYYAASVKVSESVGKDKDFACVQYHHGMGMTGKDKDGKTIKDQSSGKDLNLDEHTSMTLGAGYQGGIVDRSIVYKAHINELPELIEHIQEKRSEAQHLNDQTLYPFDKYVADRYSQSQWWAMHVDLSACIGCGACQVACVAENNIPVVGKFEVSRHHEMSWLRIDRYFFGDYETPNVVYQPMMCQHCDNAPCENVCPVNATNHSSEGLNQMSYNRCIGTRYCANNCPYKVRRFNWLDYTTADIFPINENYINGEELPYTADNLMRMVLNPDVTVRSRGVIEKCSFCVQRIQEGKLTAKREGRKVKDTDVKTACQTACPTGAIVFGDRNDKTAEVAKRSAHPLNYLALEEINVQSSVTYQAKVVNRNEAV</sequence>
<dbReference type="Gene3D" id="3.30.70.20">
    <property type="match status" value="2"/>
</dbReference>
<evidence type="ECO:0000313" key="3">
    <source>
        <dbReference type="Proteomes" id="UP000008461"/>
    </source>
</evidence>
<accession>F4KZ13</accession>
<feature type="domain" description="4Fe-4S ferredoxin-type" evidence="1">
    <location>
        <begin position="928"/>
        <end position="957"/>
    </location>
</feature>
<protein>
    <submittedName>
        <fullName evidence="2">4Fe-4S ferredoxin iron-sulfur binding domain-containing protein</fullName>
    </submittedName>
</protein>
<dbReference type="InterPro" id="IPR030948">
    <property type="entry name" value="TAT_var_transloc_signal_dom"/>
</dbReference>
<dbReference type="STRING" id="760192.Halhy_4870"/>
<dbReference type="Gene3D" id="3.40.50.740">
    <property type="match status" value="1"/>
</dbReference>
<evidence type="ECO:0000313" key="2">
    <source>
        <dbReference type="EMBL" id="AEE52700.1"/>
    </source>
</evidence>
<reference evidence="2 3" key="1">
    <citation type="journal article" date="2011" name="Stand. Genomic Sci.">
        <title>Complete genome sequence of Haliscomenobacter hydrossis type strain (O).</title>
        <authorList>
            <consortium name="US DOE Joint Genome Institute (JGI-PGF)"/>
            <person name="Daligault H."/>
            <person name="Lapidus A."/>
            <person name="Zeytun A."/>
            <person name="Nolan M."/>
            <person name="Lucas S."/>
            <person name="Del Rio T.G."/>
            <person name="Tice H."/>
            <person name="Cheng J.F."/>
            <person name="Tapia R."/>
            <person name="Han C."/>
            <person name="Goodwin L."/>
            <person name="Pitluck S."/>
            <person name="Liolios K."/>
            <person name="Pagani I."/>
            <person name="Ivanova N."/>
            <person name="Huntemann M."/>
            <person name="Mavromatis K."/>
            <person name="Mikhailova N."/>
            <person name="Pati A."/>
            <person name="Chen A."/>
            <person name="Palaniappan K."/>
            <person name="Land M."/>
            <person name="Hauser L."/>
            <person name="Brambilla E.M."/>
            <person name="Rohde M."/>
            <person name="Verbarg S."/>
            <person name="Goker M."/>
            <person name="Bristow J."/>
            <person name="Eisen J.A."/>
            <person name="Markowitz V."/>
            <person name="Hugenholtz P."/>
            <person name="Kyrpides N.C."/>
            <person name="Klenk H.P."/>
            <person name="Woyke T."/>
        </authorList>
    </citation>
    <scope>NUCLEOTIDE SEQUENCE [LARGE SCALE GENOMIC DNA]</scope>
    <source>
        <strain evidence="3">ATCC 27775 / DSM 1100 / LMG 10767 / O</strain>
    </source>
</reference>
<dbReference type="Gene3D" id="3.30.2070.10">
    <property type="entry name" value="Formate dehydrogenase/DMSO reductase"/>
    <property type="match status" value="1"/>
</dbReference>
<dbReference type="Proteomes" id="UP000008461">
    <property type="component" value="Chromosome"/>
</dbReference>
<dbReference type="SUPFAM" id="SSF54862">
    <property type="entry name" value="4Fe-4S ferredoxins"/>
    <property type="match status" value="1"/>
</dbReference>
<dbReference type="AlphaFoldDB" id="F4KZ13"/>
<feature type="domain" description="4Fe-4S ferredoxin-type" evidence="1">
    <location>
        <begin position="841"/>
        <end position="871"/>
    </location>
</feature>
<dbReference type="KEGG" id="hhy:Halhy_4870"/>
<dbReference type="PROSITE" id="PS51379">
    <property type="entry name" value="4FE4S_FER_2"/>
    <property type="match status" value="3"/>
</dbReference>
<keyword evidence="3" id="KW-1185">Reference proteome</keyword>
<dbReference type="SUPFAM" id="SSF53706">
    <property type="entry name" value="Formate dehydrogenase/DMSO reductase, domains 1-3"/>
    <property type="match status" value="1"/>
</dbReference>
<dbReference type="Gene3D" id="2.20.25.90">
    <property type="entry name" value="ADC-like domains"/>
    <property type="match status" value="1"/>
</dbReference>
<dbReference type="HOGENOM" id="CLU_306470_0_0_10"/>
<dbReference type="InterPro" id="IPR017896">
    <property type="entry name" value="4Fe4S_Fe-S-bd"/>
</dbReference>
<dbReference type="CDD" id="cd10551">
    <property type="entry name" value="PsrB"/>
    <property type="match status" value="1"/>
</dbReference>
<dbReference type="RefSeq" id="WP_013767237.1">
    <property type="nucleotide sequence ID" value="NC_015510.1"/>
</dbReference>
<name>F4KZ13_HALH1</name>
<dbReference type="eggNOG" id="COG0437">
    <property type="taxonomic scope" value="Bacteria"/>
</dbReference>
<gene>
    <name evidence="2" type="ordered locus">Halhy_4870</name>
</gene>
<dbReference type="Gene3D" id="3.40.228.10">
    <property type="entry name" value="Dimethylsulfoxide Reductase, domain 2"/>
    <property type="match status" value="1"/>
</dbReference>
<proteinExistence type="predicted"/>
<dbReference type="NCBIfam" id="TIGR04519">
    <property type="entry name" value="MoCo_extend_TAT"/>
    <property type="match status" value="1"/>
</dbReference>
<dbReference type="OrthoDB" id="9779457at2"/>
<evidence type="ECO:0000259" key="1">
    <source>
        <dbReference type="PROSITE" id="PS51379"/>
    </source>
</evidence>
<dbReference type="PANTHER" id="PTHR42783">
    <property type="entry name" value="GLUTAMATE SYNTHASE [NADPH] SMALL CHAIN"/>
    <property type="match status" value="1"/>
</dbReference>